<dbReference type="InterPro" id="IPR050496">
    <property type="entry name" value="SNF2_RAD54_helicase_repair"/>
</dbReference>
<accession>A0ABQ9EQY8</accession>
<dbReference type="EMBL" id="JARBDR010000813">
    <property type="protein sequence ID" value="KAJ8306296.1"/>
    <property type="molecule type" value="Genomic_DNA"/>
</dbReference>
<dbReference type="InterPro" id="IPR049730">
    <property type="entry name" value="SNF2/RAD54-like_C"/>
</dbReference>
<protein>
    <recommendedName>
        <fullName evidence="3">Helicase C-terminal domain-containing protein</fullName>
    </recommendedName>
</protein>
<gene>
    <name evidence="4" type="ORF">KUTeg_016841</name>
</gene>
<dbReference type="PANTHER" id="PTHR45629">
    <property type="entry name" value="SNF2/RAD54 FAMILY MEMBER"/>
    <property type="match status" value="1"/>
</dbReference>
<sequence length="294" mass="32673">MILTYLYFSYQPTGGLGLNLTGANRVVIFDPNWNPTHDLQAQDRPKFSKNIAYRIGQRRNVRVYRLISAGTIEENMYLRQVYKQNQYIHQLDGVAVSSVNSKRYFSGVAGDPRQQGELFGIKNMFQLRTGESCLTMDILRNENLESALAGFNITKYIPPQLKGDNDSDTDNIGSDLDASADNSTAEENSDDKELAKMFGIDVSDEEDVAAAAENITEYSSPDSDTEHSNKKRSKSSRTKCSKQSRNDVTMVTKAAKSAKKSNNNNNASESRTGIKVVSKAKEQKVVSKAKVSKI</sequence>
<feature type="domain" description="Helicase C-terminal" evidence="3">
    <location>
        <begin position="14"/>
        <end position="44"/>
    </location>
</feature>
<evidence type="ECO:0000256" key="2">
    <source>
        <dbReference type="SAM" id="MobiDB-lite"/>
    </source>
</evidence>
<comment type="caution">
    <text evidence="4">The sequence shown here is derived from an EMBL/GenBank/DDBJ whole genome shotgun (WGS) entry which is preliminary data.</text>
</comment>
<dbReference type="InterPro" id="IPR001650">
    <property type="entry name" value="Helicase_C-like"/>
</dbReference>
<dbReference type="InterPro" id="IPR027417">
    <property type="entry name" value="P-loop_NTPase"/>
</dbReference>
<dbReference type="CDD" id="cd18793">
    <property type="entry name" value="SF2_C_SNF"/>
    <property type="match status" value="1"/>
</dbReference>
<feature type="region of interest" description="Disordered" evidence="2">
    <location>
        <begin position="159"/>
        <end position="193"/>
    </location>
</feature>
<dbReference type="PANTHER" id="PTHR45629:SF7">
    <property type="entry name" value="DNA EXCISION REPAIR PROTEIN ERCC-6-RELATED"/>
    <property type="match status" value="1"/>
</dbReference>
<name>A0ABQ9EQY8_TEGGR</name>
<evidence type="ECO:0000259" key="3">
    <source>
        <dbReference type="Pfam" id="PF00271"/>
    </source>
</evidence>
<proteinExistence type="predicted"/>
<evidence type="ECO:0000256" key="1">
    <source>
        <dbReference type="ARBA" id="ARBA00022801"/>
    </source>
</evidence>
<dbReference type="Gene3D" id="3.40.50.300">
    <property type="entry name" value="P-loop containing nucleotide triphosphate hydrolases"/>
    <property type="match status" value="1"/>
</dbReference>
<keyword evidence="5" id="KW-1185">Reference proteome</keyword>
<feature type="region of interest" description="Disordered" evidence="2">
    <location>
        <begin position="215"/>
        <end position="294"/>
    </location>
</feature>
<evidence type="ECO:0000313" key="5">
    <source>
        <dbReference type="Proteomes" id="UP001217089"/>
    </source>
</evidence>
<reference evidence="4 5" key="1">
    <citation type="submission" date="2022-12" db="EMBL/GenBank/DDBJ databases">
        <title>Chromosome-level genome of Tegillarca granosa.</title>
        <authorList>
            <person name="Kim J."/>
        </authorList>
    </citation>
    <scope>NUCLEOTIDE SEQUENCE [LARGE SCALE GENOMIC DNA]</scope>
    <source>
        <strain evidence="4">Teg-2019</strain>
        <tissue evidence="4">Adductor muscle</tissue>
    </source>
</reference>
<dbReference type="Pfam" id="PF00271">
    <property type="entry name" value="Helicase_C"/>
    <property type="match status" value="1"/>
</dbReference>
<dbReference type="Proteomes" id="UP001217089">
    <property type="component" value="Unassembled WGS sequence"/>
</dbReference>
<keyword evidence="1" id="KW-0378">Hydrolase</keyword>
<evidence type="ECO:0000313" key="4">
    <source>
        <dbReference type="EMBL" id="KAJ8306296.1"/>
    </source>
</evidence>
<feature type="compositionally biased region" description="Basic residues" evidence="2">
    <location>
        <begin position="229"/>
        <end position="242"/>
    </location>
</feature>
<dbReference type="SUPFAM" id="SSF52540">
    <property type="entry name" value="P-loop containing nucleoside triphosphate hydrolases"/>
    <property type="match status" value="1"/>
</dbReference>
<organism evidence="4 5">
    <name type="scientific">Tegillarca granosa</name>
    <name type="common">Malaysian cockle</name>
    <name type="synonym">Anadara granosa</name>
    <dbReference type="NCBI Taxonomy" id="220873"/>
    <lineage>
        <taxon>Eukaryota</taxon>
        <taxon>Metazoa</taxon>
        <taxon>Spiralia</taxon>
        <taxon>Lophotrochozoa</taxon>
        <taxon>Mollusca</taxon>
        <taxon>Bivalvia</taxon>
        <taxon>Autobranchia</taxon>
        <taxon>Pteriomorphia</taxon>
        <taxon>Arcoida</taxon>
        <taxon>Arcoidea</taxon>
        <taxon>Arcidae</taxon>
        <taxon>Tegillarca</taxon>
    </lineage>
</organism>